<gene>
    <name evidence="8" type="ORF">SGN30_27570</name>
</gene>
<comment type="caution">
    <text evidence="8">The sequence shown here is derived from an EMBL/GenBank/DDBJ whole genome shotgun (WGS) entry which is preliminary data.</text>
</comment>
<evidence type="ECO:0000313" key="9">
    <source>
        <dbReference type="Proteomes" id="UP001287445"/>
    </source>
</evidence>
<evidence type="ECO:0000256" key="1">
    <source>
        <dbReference type="ARBA" id="ARBA00004651"/>
    </source>
</evidence>
<keyword evidence="8" id="KW-0969">Cilium</keyword>
<proteinExistence type="inferred from homology"/>
<keyword evidence="3" id="KW-1003">Cell membrane</keyword>
<dbReference type="AlphaFoldDB" id="A0AAJ2R781"/>
<evidence type="ECO:0000313" key="8">
    <source>
        <dbReference type="EMBL" id="MDX4957193.1"/>
    </source>
</evidence>
<protein>
    <submittedName>
        <fullName evidence="8">Flagellar biosynthetic protein FliR</fullName>
    </submittedName>
</protein>
<dbReference type="Proteomes" id="UP001287445">
    <property type="component" value="Unassembled WGS sequence"/>
</dbReference>
<feature type="transmembrane region" description="Helical" evidence="7">
    <location>
        <begin position="20"/>
        <end position="43"/>
    </location>
</feature>
<dbReference type="Pfam" id="PF01311">
    <property type="entry name" value="Bac_export_1"/>
    <property type="match status" value="1"/>
</dbReference>
<keyword evidence="4 7" id="KW-0812">Transmembrane</keyword>
<sequence length="275" mass="28859">MDSLPHHWLPAIAGTWLHDAWLKAFLPSLRLAVVLAMTPVLYAMPIPGRVRALLVIGLSWTMGQLLSLPPAAAALSMGGLLQAACVEVALGIVLALGVLLAFAAFSLAGNLLDVQIGFGIAQVFDPVGNKAAPLLVSAFNYVAVVGFVLIDGHHSLLRALAYSFELFPAGANWPLVLASGPVFKQASGMFILGFALAAPVVFCILLVEFALGLVARNLPQINMLVLGIPAKIVVGFAVMSLWFAGMGGAMNRVYMGIFDMWAAVFLTASHGAGAR</sequence>
<feature type="transmembrane region" description="Helical" evidence="7">
    <location>
        <begin position="132"/>
        <end position="150"/>
    </location>
</feature>
<comment type="similarity">
    <text evidence="2">Belongs to the FliR/MopE/SpaR family.</text>
</comment>
<keyword evidence="8" id="KW-0966">Cell projection</keyword>
<reference evidence="8" key="1">
    <citation type="submission" date="2023-11" db="EMBL/GenBank/DDBJ databases">
        <title>Identification and selenium tolerance of Delftia acidovorans R3-25.</title>
        <authorList>
            <person name="Zhang S."/>
            <person name="Liu Y."/>
            <person name="Guo Y."/>
        </authorList>
    </citation>
    <scope>NUCLEOTIDE SEQUENCE</scope>
    <source>
        <strain evidence="8">R3-25</strain>
    </source>
</reference>
<accession>A0AAJ2R781</accession>
<evidence type="ECO:0000256" key="5">
    <source>
        <dbReference type="ARBA" id="ARBA00022989"/>
    </source>
</evidence>
<keyword evidence="5 7" id="KW-1133">Transmembrane helix</keyword>
<dbReference type="GO" id="GO:0005886">
    <property type="term" value="C:plasma membrane"/>
    <property type="evidence" value="ECO:0007669"/>
    <property type="project" value="UniProtKB-SubCell"/>
</dbReference>
<dbReference type="PANTHER" id="PTHR30065:SF1">
    <property type="entry name" value="SURFACE PRESENTATION OF ANTIGENS PROTEIN SPAR"/>
    <property type="match status" value="1"/>
</dbReference>
<evidence type="ECO:0000256" key="6">
    <source>
        <dbReference type="ARBA" id="ARBA00023136"/>
    </source>
</evidence>
<dbReference type="InterPro" id="IPR002010">
    <property type="entry name" value="T3SS_IM_R"/>
</dbReference>
<organism evidence="8 9">
    <name type="scientific">Delftia acidovorans</name>
    <name type="common">Pseudomonas acidovorans</name>
    <name type="synonym">Comamonas acidovorans</name>
    <dbReference type="NCBI Taxonomy" id="80866"/>
    <lineage>
        <taxon>Bacteria</taxon>
        <taxon>Pseudomonadati</taxon>
        <taxon>Pseudomonadota</taxon>
        <taxon>Betaproteobacteria</taxon>
        <taxon>Burkholderiales</taxon>
        <taxon>Comamonadaceae</taxon>
        <taxon>Delftia</taxon>
    </lineage>
</organism>
<evidence type="ECO:0000256" key="2">
    <source>
        <dbReference type="ARBA" id="ARBA00009772"/>
    </source>
</evidence>
<feature type="transmembrane region" description="Helical" evidence="7">
    <location>
        <begin position="190"/>
        <end position="215"/>
    </location>
</feature>
<dbReference type="PRINTS" id="PR00953">
    <property type="entry name" value="TYPE3IMRPROT"/>
</dbReference>
<keyword evidence="8" id="KW-0282">Flagellum</keyword>
<feature type="transmembrane region" description="Helical" evidence="7">
    <location>
        <begin position="50"/>
        <end position="68"/>
    </location>
</feature>
<dbReference type="RefSeq" id="WP_080736801.1">
    <property type="nucleotide sequence ID" value="NZ_CAGKLB010000015.1"/>
</dbReference>
<name>A0AAJ2R781_DELAC</name>
<keyword evidence="6 7" id="KW-0472">Membrane</keyword>
<evidence type="ECO:0000256" key="4">
    <source>
        <dbReference type="ARBA" id="ARBA00022692"/>
    </source>
</evidence>
<feature type="transmembrane region" description="Helical" evidence="7">
    <location>
        <begin position="88"/>
        <end position="112"/>
    </location>
</feature>
<evidence type="ECO:0000256" key="7">
    <source>
        <dbReference type="SAM" id="Phobius"/>
    </source>
</evidence>
<dbReference type="PANTHER" id="PTHR30065">
    <property type="entry name" value="FLAGELLAR BIOSYNTHETIC PROTEIN FLIR"/>
    <property type="match status" value="1"/>
</dbReference>
<dbReference type="GO" id="GO:0006605">
    <property type="term" value="P:protein targeting"/>
    <property type="evidence" value="ECO:0007669"/>
    <property type="project" value="InterPro"/>
</dbReference>
<comment type="subcellular location">
    <subcellularLocation>
        <location evidence="1">Cell membrane</location>
        <topology evidence="1">Multi-pass membrane protein</topology>
    </subcellularLocation>
</comment>
<feature type="transmembrane region" description="Helical" evidence="7">
    <location>
        <begin position="221"/>
        <end position="244"/>
    </location>
</feature>
<dbReference type="EMBL" id="JAWWMZ010000016">
    <property type="protein sequence ID" value="MDX4957193.1"/>
    <property type="molecule type" value="Genomic_DNA"/>
</dbReference>
<evidence type="ECO:0000256" key="3">
    <source>
        <dbReference type="ARBA" id="ARBA00022475"/>
    </source>
</evidence>